<evidence type="ECO:0000313" key="11">
    <source>
        <dbReference type="EMBL" id="PJF31935.1"/>
    </source>
</evidence>
<dbReference type="Gene3D" id="1.10.510.10">
    <property type="entry name" value="Transferase(Phosphotransferase) domain 1"/>
    <property type="match status" value="1"/>
</dbReference>
<feature type="binding site" evidence="7">
    <location>
        <position position="41"/>
    </location>
    <ligand>
        <name>ATP</name>
        <dbReference type="ChEBI" id="CHEBI:30616"/>
    </ligand>
</feature>
<dbReference type="GO" id="GO:0005524">
    <property type="term" value="F:ATP binding"/>
    <property type="evidence" value="ECO:0007669"/>
    <property type="project" value="UniProtKB-UniRule"/>
</dbReference>
<dbReference type="PROSITE" id="PS00107">
    <property type="entry name" value="PROTEIN_KINASE_ATP"/>
    <property type="match status" value="1"/>
</dbReference>
<protein>
    <recommendedName>
        <fullName evidence="1">non-specific serine/threonine protein kinase</fullName>
        <ecNumber evidence="1">2.7.11.1</ecNumber>
    </recommendedName>
</protein>
<sequence length="686" mass="71567">MTDLTGQRLGKFEILSVLGKGGMAVVYRARQADLGREVAIKVMKASLADSEDFLARFRREAHLIAQLDHPHIITIYEYGQEGDTVFLAMRLLTGGSLADRLRERGALSLDETSRITRQVASALTLAHSRGVIHRDLKPQNVLFDSSDNAVLTDFGIAKVDNSSTLVTGTGIAIGTPSYMAPEQWRGEPVDLRIDIYALGLMLFEMLTGRLPFIGDTPASLMFKHLTEPPPRIRQLRSDLPASIEAVILRALAKNREDRYGSAQELVEDLDAALAGKPLSTRTPAAPTESAYGTPTAPIITSIGTPSPLEATVTAPALPAERKRGTAPILLIGGVVILALIGVLLALLGGNSGTAGLEATVTAERLALLALTETASAQPSPTPSPSVTNTPSPEPSATFTLTSAPTSTSTNTATATHTPTATPSITPTATNTPSATPTPNLTETLAAQVRQTQQAEALIAAFANTIVAETAIFEQGLTQTATLWTLTPSSTPTPTFTFTPSDTPTSTPTPTFTATSTPTSTPTPTFTATPTPTPTATSTPSLTPTQTATPTEAPTPTETATPTETIEPTLVPCLVQSAGRTGAAVYGVPNKRSGILNRLQLNVPYVVVGQFTSADGVKWWKVVFGSYAEAWVDQAEVRVFVGCEAVLSITPLPPGVRPTATAGGSGSGGAGSGGSGGRNDDGDDIGF</sequence>
<evidence type="ECO:0000256" key="8">
    <source>
        <dbReference type="SAM" id="MobiDB-lite"/>
    </source>
</evidence>
<evidence type="ECO:0000256" key="5">
    <source>
        <dbReference type="ARBA" id="ARBA00022777"/>
    </source>
</evidence>
<keyword evidence="4 7" id="KW-0547">Nucleotide-binding</keyword>
<dbReference type="InterPro" id="IPR000719">
    <property type="entry name" value="Prot_kinase_dom"/>
</dbReference>
<feature type="compositionally biased region" description="Gly residues" evidence="8">
    <location>
        <begin position="662"/>
        <end position="676"/>
    </location>
</feature>
<gene>
    <name evidence="11" type="ORF">CUN51_03060</name>
</gene>
<feature type="region of interest" description="Disordered" evidence="8">
    <location>
        <begin position="373"/>
        <end position="439"/>
    </location>
</feature>
<comment type="caution">
    <text evidence="11">The sequence shown here is derived from an EMBL/GenBank/DDBJ whole genome shotgun (WGS) entry which is preliminary data.</text>
</comment>
<keyword evidence="5" id="KW-0418">Kinase</keyword>
<organism evidence="11 12">
    <name type="scientific">Candidatus Thermofonsia Clade 1 bacterium</name>
    <dbReference type="NCBI Taxonomy" id="2364210"/>
    <lineage>
        <taxon>Bacteria</taxon>
        <taxon>Bacillati</taxon>
        <taxon>Chloroflexota</taxon>
        <taxon>Candidatus Thermofontia</taxon>
        <taxon>Candidatus Thermofonsia Clade 1</taxon>
    </lineage>
</organism>
<dbReference type="Pfam" id="PF00069">
    <property type="entry name" value="Pkinase"/>
    <property type="match status" value="1"/>
</dbReference>
<dbReference type="EMBL" id="PGTK01000002">
    <property type="protein sequence ID" value="PJF31935.1"/>
    <property type="molecule type" value="Genomic_DNA"/>
</dbReference>
<keyword evidence="9" id="KW-1133">Transmembrane helix</keyword>
<keyword evidence="9" id="KW-0812">Transmembrane</keyword>
<keyword evidence="3" id="KW-0808">Transferase</keyword>
<reference evidence="11 12" key="1">
    <citation type="submission" date="2017-11" db="EMBL/GenBank/DDBJ databases">
        <title>Evolution of Phototrophy in the Chloroflexi Phylum Driven by Horizontal Gene Transfer.</title>
        <authorList>
            <person name="Ward L.M."/>
            <person name="Hemp J."/>
            <person name="Shih P.M."/>
            <person name="Mcglynn S.E."/>
            <person name="Fischer W."/>
        </authorList>
    </citation>
    <scope>NUCLEOTIDE SEQUENCE [LARGE SCALE GENOMIC DNA]</scope>
    <source>
        <strain evidence="11">CP2_2F</strain>
    </source>
</reference>
<proteinExistence type="predicted"/>
<evidence type="ECO:0000256" key="9">
    <source>
        <dbReference type="SAM" id="Phobius"/>
    </source>
</evidence>
<dbReference type="InterPro" id="IPR008271">
    <property type="entry name" value="Ser/Thr_kinase_AS"/>
</dbReference>
<evidence type="ECO:0000259" key="10">
    <source>
        <dbReference type="PROSITE" id="PS50011"/>
    </source>
</evidence>
<dbReference type="PROSITE" id="PS50011">
    <property type="entry name" value="PROTEIN_KINASE_DOM"/>
    <property type="match status" value="1"/>
</dbReference>
<dbReference type="EC" id="2.7.11.1" evidence="1"/>
<dbReference type="SUPFAM" id="SSF56112">
    <property type="entry name" value="Protein kinase-like (PK-like)"/>
    <property type="match status" value="1"/>
</dbReference>
<dbReference type="GO" id="GO:0004674">
    <property type="term" value="F:protein serine/threonine kinase activity"/>
    <property type="evidence" value="ECO:0007669"/>
    <property type="project" value="UniProtKB-KW"/>
</dbReference>
<feature type="region of interest" description="Disordered" evidence="8">
    <location>
        <begin position="497"/>
        <end position="562"/>
    </location>
</feature>
<evidence type="ECO:0000256" key="4">
    <source>
        <dbReference type="ARBA" id="ARBA00022741"/>
    </source>
</evidence>
<name>A0A2M8P316_9CHLR</name>
<dbReference type="FunFam" id="1.10.510.10:FF:000021">
    <property type="entry name" value="Serine/threonine protein kinase"/>
    <property type="match status" value="1"/>
</dbReference>
<dbReference type="SMART" id="SM00220">
    <property type="entry name" value="S_TKc"/>
    <property type="match status" value="1"/>
</dbReference>
<evidence type="ECO:0000256" key="3">
    <source>
        <dbReference type="ARBA" id="ARBA00022679"/>
    </source>
</evidence>
<dbReference type="PANTHER" id="PTHR43289:SF6">
    <property type="entry name" value="SERINE_THREONINE-PROTEIN KINASE NEKL-3"/>
    <property type="match status" value="1"/>
</dbReference>
<evidence type="ECO:0000256" key="1">
    <source>
        <dbReference type="ARBA" id="ARBA00012513"/>
    </source>
</evidence>
<accession>A0A2M8P316</accession>
<feature type="region of interest" description="Disordered" evidence="8">
    <location>
        <begin position="653"/>
        <end position="686"/>
    </location>
</feature>
<keyword evidence="2" id="KW-0723">Serine/threonine-protein kinase</keyword>
<dbReference type="PANTHER" id="PTHR43289">
    <property type="entry name" value="MITOGEN-ACTIVATED PROTEIN KINASE KINASE KINASE 20-RELATED"/>
    <property type="match status" value="1"/>
</dbReference>
<dbReference type="CDD" id="cd14014">
    <property type="entry name" value="STKc_PknB_like"/>
    <property type="match status" value="1"/>
</dbReference>
<dbReference type="Gene3D" id="3.30.200.20">
    <property type="entry name" value="Phosphorylase Kinase, domain 1"/>
    <property type="match status" value="1"/>
</dbReference>
<dbReference type="AlphaFoldDB" id="A0A2M8P316"/>
<evidence type="ECO:0000256" key="6">
    <source>
        <dbReference type="ARBA" id="ARBA00022840"/>
    </source>
</evidence>
<dbReference type="InterPro" id="IPR011009">
    <property type="entry name" value="Kinase-like_dom_sf"/>
</dbReference>
<keyword evidence="6 7" id="KW-0067">ATP-binding</keyword>
<feature type="transmembrane region" description="Helical" evidence="9">
    <location>
        <begin position="328"/>
        <end position="347"/>
    </location>
</feature>
<keyword evidence="9" id="KW-0472">Membrane</keyword>
<evidence type="ECO:0000313" key="12">
    <source>
        <dbReference type="Proteomes" id="UP000228921"/>
    </source>
</evidence>
<dbReference type="Proteomes" id="UP000228921">
    <property type="component" value="Unassembled WGS sequence"/>
</dbReference>
<dbReference type="PROSITE" id="PS00108">
    <property type="entry name" value="PROTEIN_KINASE_ST"/>
    <property type="match status" value="1"/>
</dbReference>
<dbReference type="InterPro" id="IPR017441">
    <property type="entry name" value="Protein_kinase_ATP_BS"/>
</dbReference>
<evidence type="ECO:0000256" key="2">
    <source>
        <dbReference type="ARBA" id="ARBA00022527"/>
    </source>
</evidence>
<evidence type="ECO:0000256" key="7">
    <source>
        <dbReference type="PROSITE-ProRule" id="PRU10141"/>
    </source>
</evidence>
<feature type="domain" description="Protein kinase" evidence="10">
    <location>
        <begin position="12"/>
        <end position="273"/>
    </location>
</feature>